<protein>
    <submittedName>
        <fullName evidence="2">Uncharacterized protein</fullName>
    </submittedName>
</protein>
<proteinExistence type="predicted"/>
<dbReference type="AlphaFoldDB" id="A0A8S2FFW5"/>
<evidence type="ECO:0000256" key="1">
    <source>
        <dbReference type="SAM" id="MobiDB-lite"/>
    </source>
</evidence>
<dbReference type="Proteomes" id="UP000682733">
    <property type="component" value="Unassembled WGS sequence"/>
</dbReference>
<reference evidence="2" key="1">
    <citation type="submission" date="2021-02" db="EMBL/GenBank/DDBJ databases">
        <authorList>
            <person name="Nowell W R."/>
        </authorList>
    </citation>
    <scope>NUCLEOTIDE SEQUENCE</scope>
</reference>
<feature type="region of interest" description="Disordered" evidence="1">
    <location>
        <begin position="497"/>
        <end position="547"/>
    </location>
</feature>
<dbReference type="Proteomes" id="UP000677228">
    <property type="component" value="Unassembled WGS sequence"/>
</dbReference>
<feature type="compositionally biased region" description="Basic residues" evidence="1">
    <location>
        <begin position="521"/>
        <end position="547"/>
    </location>
</feature>
<name>A0A8S2FFW5_9BILA</name>
<organism evidence="2 4">
    <name type="scientific">Didymodactylos carnosus</name>
    <dbReference type="NCBI Taxonomy" id="1234261"/>
    <lineage>
        <taxon>Eukaryota</taxon>
        <taxon>Metazoa</taxon>
        <taxon>Spiralia</taxon>
        <taxon>Gnathifera</taxon>
        <taxon>Rotifera</taxon>
        <taxon>Eurotatoria</taxon>
        <taxon>Bdelloidea</taxon>
        <taxon>Philodinida</taxon>
        <taxon>Philodinidae</taxon>
        <taxon>Didymodactylos</taxon>
    </lineage>
</organism>
<sequence>MNKTAINCTHDGCEEQTAQMENFLEETFGMKNTQHSNEELKYFIQDIQAFELDKPIKHLDKKQIVEFPSKANPFYQMTVEEIQQWQKTFHVYAADDVFLEKHNGKDHLKKALTKGTHKGDEAFNMKFVCRISKNPIFMEYDGKVIIRNTHDLWPHYISLVTATAINLAGRDHDSDDIQKYISNWKYAFDLDKHGQLKTYSYSYIDRDQPWRGFTQIVDRHGRDFRWNQTKCDLEQDKLYEDLVKMVRLRLRTCDLECIQIVIETGLGTGIFSGDGIGIGNEVRTLSAKAIKQQEGQQFQNIEAVIFALPIMPKTIGANDSISIKHHQPSANTLDIFIQEFNGYTGIKPVLLIDQDMHKIAICCAKLNFQVSELNSTDSHGIFGGYWQNRGPGTQEKLVFSTAGLLTQHHIVNHHVHDTKNYHLISVNAAVYQYSPKNKCPVLFDHHENSGSSKNHIYNKSHMHSNDITPPAAVIPMVPHVDVAAVSVGRKKTNLIAHKKPRIQSRSQPISAAKHTATPRTKGGRRQKSKPTVPKTKKRAVRRALARQ</sequence>
<accession>A0A8S2FFW5</accession>
<evidence type="ECO:0000313" key="4">
    <source>
        <dbReference type="Proteomes" id="UP000677228"/>
    </source>
</evidence>
<evidence type="ECO:0000313" key="3">
    <source>
        <dbReference type="EMBL" id="CAF4239526.1"/>
    </source>
</evidence>
<dbReference type="EMBL" id="CAJNOK010029111">
    <property type="protein sequence ID" value="CAF1443709.1"/>
    <property type="molecule type" value="Genomic_DNA"/>
</dbReference>
<dbReference type="EMBL" id="CAJOBA010050922">
    <property type="protein sequence ID" value="CAF4239526.1"/>
    <property type="molecule type" value="Genomic_DNA"/>
</dbReference>
<evidence type="ECO:0000313" key="2">
    <source>
        <dbReference type="EMBL" id="CAF1443709.1"/>
    </source>
</evidence>
<gene>
    <name evidence="2" type="ORF">OVA965_LOCUS34543</name>
    <name evidence="3" type="ORF">TMI583_LOCUS35466</name>
</gene>
<comment type="caution">
    <text evidence="2">The sequence shown here is derived from an EMBL/GenBank/DDBJ whole genome shotgun (WGS) entry which is preliminary data.</text>
</comment>